<proteinExistence type="predicted"/>
<dbReference type="Gene3D" id="2.60.40.10">
    <property type="entry name" value="Immunoglobulins"/>
    <property type="match status" value="1"/>
</dbReference>
<evidence type="ECO:0000256" key="2">
    <source>
        <dbReference type="SAM" id="Phobius"/>
    </source>
</evidence>
<name>A0A0G0K5E2_9BACT</name>
<evidence type="ECO:0000313" key="4">
    <source>
        <dbReference type="EMBL" id="KKQ35861.1"/>
    </source>
</evidence>
<feature type="domain" description="Cytoskeleton protein RodZ-like C-terminal" evidence="3">
    <location>
        <begin position="265"/>
        <end position="316"/>
    </location>
</feature>
<reference evidence="4 5" key="1">
    <citation type="journal article" date="2015" name="Nature">
        <title>rRNA introns, odd ribosomes, and small enigmatic genomes across a large radiation of phyla.</title>
        <authorList>
            <person name="Brown C.T."/>
            <person name="Hug L.A."/>
            <person name="Thomas B.C."/>
            <person name="Sharon I."/>
            <person name="Castelle C.J."/>
            <person name="Singh A."/>
            <person name="Wilkins M.J."/>
            <person name="Williams K.H."/>
            <person name="Banfield J.F."/>
        </authorList>
    </citation>
    <scope>NUCLEOTIDE SEQUENCE [LARGE SCALE GENOMIC DNA]</scope>
</reference>
<dbReference type="InterPro" id="IPR050400">
    <property type="entry name" value="Bact_Cytoskel_RodZ"/>
</dbReference>
<dbReference type="InterPro" id="IPR025194">
    <property type="entry name" value="RodZ-like_C"/>
</dbReference>
<feature type="transmembrane region" description="Helical" evidence="2">
    <location>
        <begin position="110"/>
        <end position="127"/>
    </location>
</feature>
<keyword evidence="2" id="KW-0812">Transmembrane</keyword>
<feature type="region of interest" description="Disordered" evidence="1">
    <location>
        <begin position="225"/>
        <end position="245"/>
    </location>
</feature>
<feature type="compositionally biased region" description="Polar residues" evidence="1">
    <location>
        <begin position="229"/>
        <end position="244"/>
    </location>
</feature>
<dbReference type="AlphaFoldDB" id="A0A0G0K5E2"/>
<evidence type="ECO:0000256" key="1">
    <source>
        <dbReference type="SAM" id="MobiDB-lite"/>
    </source>
</evidence>
<dbReference type="SUPFAM" id="SSF47413">
    <property type="entry name" value="lambda repressor-like DNA-binding domains"/>
    <property type="match status" value="1"/>
</dbReference>
<keyword evidence="2" id="KW-1133">Transmembrane helix</keyword>
<dbReference type="PANTHER" id="PTHR34475:SF1">
    <property type="entry name" value="CYTOSKELETON PROTEIN RODZ"/>
    <property type="match status" value="1"/>
</dbReference>
<dbReference type="Proteomes" id="UP000034852">
    <property type="component" value="Unassembled WGS sequence"/>
</dbReference>
<dbReference type="InterPro" id="IPR013783">
    <property type="entry name" value="Ig-like_fold"/>
</dbReference>
<organism evidence="4 5">
    <name type="scientific">candidate division WS6 bacterium GW2011_GWA2_37_6</name>
    <dbReference type="NCBI Taxonomy" id="1619087"/>
    <lineage>
        <taxon>Bacteria</taxon>
        <taxon>Candidatus Dojkabacteria</taxon>
    </lineage>
</organism>
<dbReference type="CDD" id="cd00093">
    <property type="entry name" value="HTH_XRE"/>
    <property type="match status" value="1"/>
</dbReference>
<accession>A0A0G0K5E2</accession>
<comment type="caution">
    <text evidence="4">The sequence shown here is derived from an EMBL/GenBank/DDBJ whole genome shotgun (WGS) entry which is preliminary data.</text>
</comment>
<evidence type="ECO:0000313" key="5">
    <source>
        <dbReference type="Proteomes" id="UP000034852"/>
    </source>
</evidence>
<dbReference type="Pfam" id="PF13464">
    <property type="entry name" value="RodZ_C"/>
    <property type="match status" value="1"/>
</dbReference>
<evidence type="ECO:0000259" key="3">
    <source>
        <dbReference type="Pfam" id="PF13464"/>
    </source>
</evidence>
<keyword evidence="2" id="KW-0472">Membrane</keyword>
<protein>
    <recommendedName>
        <fullName evidence="3">Cytoskeleton protein RodZ-like C-terminal domain-containing protein</fullName>
    </recommendedName>
</protein>
<sequence>MLQTSLEIKTIGEILRVKRHEKGLEIKQVAEVIRIRSEYLKALETGNYKVFPSEVYIKGFLKNYAKFLDISTEKALAMYRRENKQIKEAQIEQMKIKKSRFDFTLTPEKLIIAIVAIITVSIVYYITSQVSAITQRPELSLSSPVIVNEEATGTYDTEENSVDIKGKVSTGATLKLNGDEITTNNLQQFEVRDLELNPGENEFAFVAESQFGRQTKLTLIVSRTAAQEGGQTNGESTPTDTGTVAETPVTKMDLTITIVQDIANVRVVADGKTQINQVLQPGTSRSFSASQTFIIQTPRPAFVKIKINNKDYEITTTDEHEWKLTDGVVKQIR</sequence>
<dbReference type="InterPro" id="IPR001387">
    <property type="entry name" value="Cro/C1-type_HTH"/>
</dbReference>
<gene>
    <name evidence="4" type="ORF">US52_C0014G0006</name>
</gene>
<dbReference type="PANTHER" id="PTHR34475">
    <property type="match status" value="1"/>
</dbReference>
<dbReference type="EMBL" id="LBTH01000014">
    <property type="protein sequence ID" value="KKQ35861.1"/>
    <property type="molecule type" value="Genomic_DNA"/>
</dbReference>
<dbReference type="GO" id="GO:0003677">
    <property type="term" value="F:DNA binding"/>
    <property type="evidence" value="ECO:0007669"/>
    <property type="project" value="InterPro"/>
</dbReference>
<dbReference type="InterPro" id="IPR010982">
    <property type="entry name" value="Lambda_DNA-bd_dom_sf"/>
</dbReference>
<dbReference type="Gene3D" id="1.10.260.40">
    <property type="entry name" value="lambda repressor-like DNA-binding domains"/>
    <property type="match status" value="1"/>
</dbReference>
<dbReference type="Pfam" id="PF13413">
    <property type="entry name" value="HTH_25"/>
    <property type="match status" value="1"/>
</dbReference>